<evidence type="ECO:0000313" key="2">
    <source>
        <dbReference type="Proteomes" id="UP001162501"/>
    </source>
</evidence>
<name>A0AC59YAN7_RANTA</name>
<protein>
    <submittedName>
        <fullName evidence="1">Uncharacterized protein</fullName>
    </submittedName>
</protein>
<evidence type="ECO:0000313" key="1">
    <source>
        <dbReference type="EMBL" id="CAM9529867.1"/>
    </source>
</evidence>
<organism evidence="1 2">
    <name type="scientific">Rangifer tarandus platyrhynchus</name>
    <name type="common">Svalbard reindeer</name>
    <dbReference type="NCBI Taxonomy" id="3082113"/>
    <lineage>
        <taxon>Eukaryota</taxon>
        <taxon>Metazoa</taxon>
        <taxon>Chordata</taxon>
        <taxon>Craniata</taxon>
        <taxon>Vertebrata</taxon>
        <taxon>Euteleostomi</taxon>
        <taxon>Mammalia</taxon>
        <taxon>Eutheria</taxon>
        <taxon>Laurasiatheria</taxon>
        <taxon>Artiodactyla</taxon>
        <taxon>Ruminantia</taxon>
        <taxon>Pecora</taxon>
        <taxon>Cervidae</taxon>
        <taxon>Odocoileinae</taxon>
        <taxon>Rangifer</taxon>
    </lineage>
</organism>
<gene>
    <name evidence="1" type="ORF">MRATA1EN22A_LOCUS3828</name>
</gene>
<reference evidence="1" key="2">
    <citation type="submission" date="2025-03" db="EMBL/GenBank/DDBJ databases">
        <authorList>
            <consortium name="ELIXIR-Norway"/>
            <consortium name="Elixir Norway"/>
        </authorList>
    </citation>
    <scope>NUCLEOTIDE SEQUENCE</scope>
</reference>
<feature type="non-terminal residue" evidence="1">
    <location>
        <position position="1"/>
    </location>
</feature>
<feature type="non-terminal residue" evidence="1">
    <location>
        <position position="407"/>
    </location>
</feature>
<accession>A0AC59YAN7</accession>
<dbReference type="Proteomes" id="UP001162501">
    <property type="component" value="Chromosome 11"/>
</dbReference>
<dbReference type="EMBL" id="OX596095">
    <property type="protein sequence ID" value="CAM9529867.1"/>
    <property type="molecule type" value="Genomic_DNA"/>
</dbReference>
<reference evidence="1" key="1">
    <citation type="submission" date="2023-05" db="EMBL/GenBank/DDBJ databases">
        <authorList>
            <consortium name="ELIXIR-Norway"/>
        </authorList>
    </citation>
    <scope>NUCLEOTIDE SEQUENCE</scope>
</reference>
<sequence length="407" mass="43022">PQPSAVTASTALGTKSKPAARSSRPDALSSSPHSPRSPPVSRLPPSSAPRLLSFPCQVLHSCVSGVLVYKPPPQRLMDPGVDPPAHPAQSLWPEPCPSNHQGSWTQVRDGCPAILQSPDGEPRGRAGGRRQPAILQSSDGEPRGQPGVRRQPAILRSSDGPERKQEGEDSRPSYSHQRVSPEGTQEGEDSRPSYGHQTVSPEGAQEGGDSRPSYSHQTVSPEGAQERGDSRPSYSHQTGLRLPQAHGDPGSRGSTCPGLTGTREAGARPAPGSRGPGKQGLDLPRAHEDPGSRGSSADRASVPGPGPLSPAASQDAEQVAARQALPDPPWLPAPDLRRPHLSWEVAAPGIWLPFWPRGKKVPTHLSNCQGHMCRLATPRVQSQPPDLLLPSPQDKPDTHNFAGFLGG</sequence>
<proteinExistence type="predicted"/>